<accession>A0ABP7SXD5</accession>
<evidence type="ECO:0000259" key="1">
    <source>
        <dbReference type="SMART" id="SM00900"/>
    </source>
</evidence>
<dbReference type="Pfam" id="PF04205">
    <property type="entry name" value="FMN_bind"/>
    <property type="match status" value="2"/>
</dbReference>
<dbReference type="InterPro" id="IPR007329">
    <property type="entry name" value="FMN-bd"/>
</dbReference>
<gene>
    <name evidence="2" type="ORF">GCM10022232_72060</name>
</gene>
<name>A0ABP7SXD5_9ACTN</name>
<organism evidence="2 3">
    <name type="scientific">Streptomyces plumbiresistens</name>
    <dbReference type="NCBI Taxonomy" id="511811"/>
    <lineage>
        <taxon>Bacteria</taxon>
        <taxon>Bacillati</taxon>
        <taxon>Actinomycetota</taxon>
        <taxon>Actinomycetes</taxon>
        <taxon>Kitasatosporales</taxon>
        <taxon>Streptomycetaceae</taxon>
        <taxon>Streptomyces</taxon>
    </lineage>
</organism>
<dbReference type="EMBL" id="BAAAZX010000026">
    <property type="protein sequence ID" value="GAA4017943.1"/>
    <property type="molecule type" value="Genomic_DNA"/>
</dbReference>
<sequence>MQVEVTFAGQEITAVKMLQQPNHPQTTAAVPKLIAETLEAQSADIDTVSGATITTEGYKESLQAAIDENASAASAAPSASAAASQVVAGPTVTTEKGPVQVEVTFEGDEIAAVRMLQQPNHPQTTAAVPKLIAETLEAQSADIDTVSGATITTEGYKESLQAAIDAKG</sequence>
<feature type="domain" description="FMN-binding" evidence="1">
    <location>
        <begin position="1"/>
        <end position="69"/>
    </location>
</feature>
<comment type="caution">
    <text evidence="2">The sequence shown here is derived from an EMBL/GenBank/DDBJ whole genome shotgun (WGS) entry which is preliminary data.</text>
</comment>
<feature type="domain" description="FMN-binding" evidence="1">
    <location>
        <begin position="94"/>
        <end position="167"/>
    </location>
</feature>
<evidence type="ECO:0000313" key="3">
    <source>
        <dbReference type="Proteomes" id="UP001500456"/>
    </source>
</evidence>
<dbReference type="Gene3D" id="3.90.1010.20">
    <property type="match status" value="2"/>
</dbReference>
<keyword evidence="3" id="KW-1185">Reference proteome</keyword>
<reference evidence="3" key="1">
    <citation type="journal article" date="2019" name="Int. J. Syst. Evol. Microbiol.">
        <title>The Global Catalogue of Microorganisms (GCM) 10K type strain sequencing project: providing services to taxonomists for standard genome sequencing and annotation.</title>
        <authorList>
            <consortium name="The Broad Institute Genomics Platform"/>
            <consortium name="The Broad Institute Genome Sequencing Center for Infectious Disease"/>
            <person name="Wu L."/>
            <person name="Ma J."/>
        </authorList>
    </citation>
    <scope>NUCLEOTIDE SEQUENCE [LARGE SCALE GENOMIC DNA]</scope>
    <source>
        <strain evidence="3">JCM 16924</strain>
    </source>
</reference>
<protein>
    <recommendedName>
        <fullName evidence="1">FMN-binding domain-containing protein</fullName>
    </recommendedName>
</protein>
<proteinExistence type="predicted"/>
<dbReference type="SMART" id="SM00900">
    <property type="entry name" value="FMN_bind"/>
    <property type="match status" value="2"/>
</dbReference>
<dbReference type="Proteomes" id="UP001500456">
    <property type="component" value="Unassembled WGS sequence"/>
</dbReference>
<evidence type="ECO:0000313" key="2">
    <source>
        <dbReference type="EMBL" id="GAA4017943.1"/>
    </source>
</evidence>